<evidence type="ECO:0000256" key="3">
    <source>
        <dbReference type="SAM" id="Phobius"/>
    </source>
</evidence>
<keyword evidence="3" id="KW-0812">Transmembrane</keyword>
<comment type="caution">
    <text evidence="5">The sequence shown here is derived from an EMBL/GenBank/DDBJ whole genome shotgun (WGS) entry which is preliminary data.</text>
</comment>
<protein>
    <recommendedName>
        <fullName evidence="4">Cyclic nucleotide-binding domain-containing protein</fullName>
    </recommendedName>
</protein>
<dbReference type="SUPFAM" id="SSF51206">
    <property type="entry name" value="cAMP-binding domain-like"/>
    <property type="match status" value="1"/>
</dbReference>
<dbReference type="InterPro" id="IPR050866">
    <property type="entry name" value="CNG_cation_channel"/>
</dbReference>
<evidence type="ECO:0000313" key="6">
    <source>
        <dbReference type="Proteomes" id="UP000285060"/>
    </source>
</evidence>
<feature type="compositionally biased region" description="Polar residues" evidence="2">
    <location>
        <begin position="730"/>
        <end position="739"/>
    </location>
</feature>
<dbReference type="GO" id="GO:0044877">
    <property type="term" value="F:protein-containing complex binding"/>
    <property type="evidence" value="ECO:0007669"/>
    <property type="project" value="TreeGrafter"/>
</dbReference>
<keyword evidence="1" id="KW-0407">Ion channel</keyword>
<keyword evidence="1" id="KW-0406">Ion transport</keyword>
<dbReference type="InterPro" id="IPR014710">
    <property type="entry name" value="RmlC-like_jellyroll"/>
</dbReference>
<feature type="compositionally biased region" description="Low complexity" evidence="2">
    <location>
        <begin position="713"/>
        <end position="728"/>
    </location>
</feature>
<dbReference type="PANTHER" id="PTHR45638:SF11">
    <property type="entry name" value="CYCLIC NUCLEOTIDE-GATED CATION CHANNEL SUBUNIT A"/>
    <property type="match status" value="1"/>
</dbReference>
<keyword evidence="1" id="KW-1071">Ligand-gated ion channel</keyword>
<sequence length="810" mass="90105">MTMERSETVEEHVDRPIAAPRDRMQSTIAPSSALLQSTSITQLKAPSTKLLLTPADSTPSLSRPTGPTLLISRMRQSFHTDAHHSPGDWNVPPVDTAPLATTPLTSSTSRLRKVSSTTLALAHSASGVIVPTVSRAMTKVRGFGRKLSHDFDASQILEALAHMNSTHKAKLVESKRGRARHPWCPSDSPYRPRLAFVVSMHSPWKLYWDFMQAAIAAYAIVLAPLDLAFHVCDNHPVLAVIQVIVDSLFVLDSVLLFNTTYIDANSLEEVFDRRLVTRHYLIGAFRTDWFTSVPLSYFGHVPRYFGCLRFGVIFRARRLAATPLLHRMVHSITLHINRGFLRLVSLAIGYILVHHYIACAYILVTIHEGSSPNLWTTSINSTSPAMIQYLDAYFGSIMVTTGESMNPKTTLEIFFSGFLLVVGVVIQACTVGLCAGVFAQIYHVEDERVQRAEAIHAKLKNCHIEPTVQSRILEYYDSPKGEDDAYNAAELLKDLPAPMRLHLQWSLHVSFLRKVPFFQTLEPEGLLTLLQCMEESVALSGDMIIRAGEVAFYLIQTGSVAVFHKGSNKRILLKSLGPGDFFGEMSLISEPGADGRAARTTANVEATSFCTFQVLYKDLFLLLTEQNDQLKTFLIQAREQRLLDSKRGKQVAIEEQEKIALRALNNMQRTVATAALVRNAIRAMKRLVAQRRRRVTVLLRRITLSGPPSPTDKSYSQSKSSGKSAAYSTLRRSNTTSHNTTGRRRSSETTRRIQAANMLLAIKGRRLVSAGAMDSINSMSHVTTKRLAEARRVAALHSFADVKPLQKHPS</sequence>
<name>A0A3R6VXS1_9STRA</name>
<reference evidence="5 6" key="1">
    <citation type="submission" date="2018-08" db="EMBL/GenBank/DDBJ databases">
        <title>Aphanomyces genome sequencing and annotation.</title>
        <authorList>
            <person name="Minardi D."/>
            <person name="Oidtmann B."/>
            <person name="Van Der Giezen M."/>
            <person name="Studholme D.J."/>
        </authorList>
    </citation>
    <scope>NUCLEOTIDE SEQUENCE [LARGE SCALE GENOMIC DNA]</scope>
    <source>
        <strain evidence="5 6">NJM0002</strain>
    </source>
</reference>
<dbReference type="SUPFAM" id="SSF81324">
    <property type="entry name" value="Voltage-gated potassium channels"/>
    <property type="match status" value="1"/>
</dbReference>
<keyword evidence="3" id="KW-1133">Transmembrane helix</keyword>
<dbReference type="VEuPathDB" id="FungiDB:H310_07930"/>
<dbReference type="GO" id="GO:0005221">
    <property type="term" value="F:intracellularly cyclic nucleotide-activated monoatomic cation channel activity"/>
    <property type="evidence" value="ECO:0007669"/>
    <property type="project" value="InterPro"/>
</dbReference>
<dbReference type="AlphaFoldDB" id="A0A3R6VXS1"/>
<feature type="transmembrane region" description="Helical" evidence="3">
    <location>
        <begin position="206"/>
        <end position="225"/>
    </location>
</feature>
<evidence type="ECO:0000259" key="4">
    <source>
        <dbReference type="PROSITE" id="PS50042"/>
    </source>
</evidence>
<feature type="region of interest" description="Disordered" evidence="2">
    <location>
        <begin position="79"/>
        <end position="104"/>
    </location>
</feature>
<accession>A0A3R6VXS1</accession>
<dbReference type="SMART" id="SM00100">
    <property type="entry name" value="cNMP"/>
    <property type="match status" value="1"/>
</dbReference>
<dbReference type="Gene3D" id="2.60.120.10">
    <property type="entry name" value="Jelly Rolls"/>
    <property type="match status" value="1"/>
</dbReference>
<feature type="domain" description="Cyclic nucleotide-binding" evidence="4">
    <location>
        <begin position="517"/>
        <end position="641"/>
    </location>
</feature>
<dbReference type="Gene3D" id="1.10.287.70">
    <property type="match status" value="1"/>
</dbReference>
<dbReference type="CDD" id="cd00038">
    <property type="entry name" value="CAP_ED"/>
    <property type="match status" value="1"/>
</dbReference>
<keyword evidence="6" id="KW-1185">Reference proteome</keyword>
<keyword evidence="3" id="KW-0472">Membrane</keyword>
<organism evidence="5 6">
    <name type="scientific">Aphanomyces invadans</name>
    <dbReference type="NCBI Taxonomy" id="157072"/>
    <lineage>
        <taxon>Eukaryota</taxon>
        <taxon>Sar</taxon>
        <taxon>Stramenopiles</taxon>
        <taxon>Oomycota</taxon>
        <taxon>Saprolegniomycetes</taxon>
        <taxon>Saprolegniales</taxon>
        <taxon>Verrucalvaceae</taxon>
        <taxon>Aphanomyces</taxon>
    </lineage>
</organism>
<feature type="transmembrane region" description="Helical" evidence="3">
    <location>
        <begin position="340"/>
        <end position="364"/>
    </location>
</feature>
<feature type="transmembrane region" description="Helical" evidence="3">
    <location>
        <begin position="413"/>
        <end position="442"/>
    </location>
</feature>
<dbReference type="EMBL" id="QUSY01000357">
    <property type="protein sequence ID" value="RHY30084.1"/>
    <property type="molecule type" value="Genomic_DNA"/>
</dbReference>
<gene>
    <name evidence="5" type="ORF">DYB32_004637</name>
</gene>
<keyword evidence="1" id="KW-0813">Transport</keyword>
<dbReference type="PROSITE" id="PS50042">
    <property type="entry name" value="CNMP_BINDING_3"/>
    <property type="match status" value="1"/>
</dbReference>
<evidence type="ECO:0000313" key="5">
    <source>
        <dbReference type="EMBL" id="RHY30084.1"/>
    </source>
</evidence>
<evidence type="ECO:0000256" key="2">
    <source>
        <dbReference type="SAM" id="MobiDB-lite"/>
    </source>
</evidence>
<dbReference type="InterPro" id="IPR000595">
    <property type="entry name" value="cNMP-bd_dom"/>
</dbReference>
<dbReference type="Pfam" id="PF00027">
    <property type="entry name" value="cNMP_binding"/>
    <property type="match status" value="1"/>
</dbReference>
<dbReference type="PANTHER" id="PTHR45638">
    <property type="entry name" value="CYCLIC NUCLEOTIDE-GATED CATION CHANNEL SUBUNIT A"/>
    <property type="match status" value="1"/>
</dbReference>
<dbReference type="InterPro" id="IPR018490">
    <property type="entry name" value="cNMP-bd_dom_sf"/>
</dbReference>
<evidence type="ECO:0000256" key="1">
    <source>
        <dbReference type="ARBA" id="ARBA00023286"/>
    </source>
</evidence>
<proteinExistence type="predicted"/>
<feature type="transmembrane region" description="Helical" evidence="3">
    <location>
        <begin position="237"/>
        <end position="257"/>
    </location>
</feature>
<dbReference type="Proteomes" id="UP000285060">
    <property type="component" value="Unassembled WGS sequence"/>
</dbReference>
<feature type="region of interest" description="Disordered" evidence="2">
    <location>
        <begin position="701"/>
        <end position="751"/>
    </location>
</feature>